<dbReference type="GO" id="GO:0042626">
    <property type="term" value="F:ATPase-coupled transmembrane transporter activity"/>
    <property type="evidence" value="ECO:0007669"/>
    <property type="project" value="TreeGrafter"/>
</dbReference>
<dbReference type="InterPro" id="IPR003593">
    <property type="entry name" value="AAA+_ATPase"/>
</dbReference>
<evidence type="ECO:0000256" key="1">
    <source>
        <dbReference type="ARBA" id="ARBA00004202"/>
    </source>
</evidence>
<dbReference type="RefSeq" id="WP_271139529.1">
    <property type="nucleotide sequence ID" value="NZ_JAPYYP010000003.1"/>
</dbReference>
<dbReference type="FunFam" id="3.40.50.300:FF:000224">
    <property type="entry name" value="Energy-coupling factor transporter ATP-binding protein EcfA"/>
    <property type="match status" value="1"/>
</dbReference>
<keyword evidence="4 10" id="KW-1003">Cell membrane</keyword>
<dbReference type="GO" id="GO:0016887">
    <property type="term" value="F:ATP hydrolysis activity"/>
    <property type="evidence" value="ECO:0007669"/>
    <property type="project" value="InterPro"/>
</dbReference>
<dbReference type="CDD" id="cd03225">
    <property type="entry name" value="ABC_cobalt_CbiO_domain1"/>
    <property type="match status" value="1"/>
</dbReference>
<dbReference type="EMBL" id="JAPYYP010000003">
    <property type="protein sequence ID" value="MDA5107508.1"/>
    <property type="molecule type" value="Genomic_DNA"/>
</dbReference>
<gene>
    <name evidence="12" type="ORF">O3V59_03980</name>
</gene>
<evidence type="ECO:0000256" key="7">
    <source>
        <dbReference type="ARBA" id="ARBA00022967"/>
    </source>
</evidence>
<accession>A0A9X3Z2B9</accession>
<evidence type="ECO:0000256" key="3">
    <source>
        <dbReference type="ARBA" id="ARBA00022448"/>
    </source>
</evidence>
<dbReference type="SMART" id="SM00382">
    <property type="entry name" value="AAA"/>
    <property type="match status" value="1"/>
</dbReference>
<keyword evidence="3 10" id="KW-0813">Transport</keyword>
<dbReference type="InterPro" id="IPR005876">
    <property type="entry name" value="Co_trans_ATP-bd"/>
</dbReference>
<evidence type="ECO:0000256" key="8">
    <source>
        <dbReference type="ARBA" id="ARBA00023136"/>
    </source>
</evidence>
<comment type="caution">
    <text evidence="12">The sequence shown here is derived from an EMBL/GenBank/DDBJ whole genome shotgun (WGS) entry which is preliminary data.</text>
</comment>
<feature type="domain" description="ABC transporter" evidence="11">
    <location>
        <begin position="6"/>
        <end position="242"/>
    </location>
</feature>
<evidence type="ECO:0000259" key="11">
    <source>
        <dbReference type="PROSITE" id="PS50893"/>
    </source>
</evidence>
<dbReference type="Pfam" id="PF00005">
    <property type="entry name" value="ABC_tran"/>
    <property type="match status" value="1"/>
</dbReference>
<dbReference type="GO" id="GO:0005524">
    <property type="term" value="F:ATP binding"/>
    <property type="evidence" value="ECO:0007669"/>
    <property type="project" value="UniProtKB-UniRule"/>
</dbReference>
<dbReference type="InterPro" id="IPR050095">
    <property type="entry name" value="ECF_ABC_transporter_ATP-bd"/>
</dbReference>
<protein>
    <recommendedName>
        <fullName evidence="10">ABC transporter ATP-binding protein</fullName>
    </recommendedName>
</protein>
<dbReference type="GO" id="GO:0043190">
    <property type="term" value="C:ATP-binding cassette (ABC) transporter complex"/>
    <property type="evidence" value="ECO:0007669"/>
    <property type="project" value="TreeGrafter"/>
</dbReference>
<evidence type="ECO:0000313" key="13">
    <source>
        <dbReference type="Proteomes" id="UP001151071"/>
    </source>
</evidence>
<evidence type="ECO:0000256" key="10">
    <source>
        <dbReference type="RuleBase" id="RU364103"/>
    </source>
</evidence>
<comment type="similarity">
    <text evidence="2 10">Belongs to the ABC transporter superfamily.</text>
</comment>
<organism evidence="12 13">
    <name type="scientific">Brevibacillus thermoruber</name>
    <dbReference type="NCBI Taxonomy" id="33942"/>
    <lineage>
        <taxon>Bacteria</taxon>
        <taxon>Bacillati</taxon>
        <taxon>Bacillota</taxon>
        <taxon>Bacilli</taxon>
        <taxon>Bacillales</taxon>
        <taxon>Paenibacillaceae</taxon>
        <taxon>Brevibacillus</taxon>
    </lineage>
</organism>
<evidence type="ECO:0000256" key="9">
    <source>
        <dbReference type="ARBA" id="ARBA00025157"/>
    </source>
</evidence>
<evidence type="ECO:0000256" key="6">
    <source>
        <dbReference type="ARBA" id="ARBA00022840"/>
    </source>
</evidence>
<dbReference type="PANTHER" id="PTHR43553">
    <property type="entry name" value="HEAVY METAL TRANSPORTER"/>
    <property type="match status" value="1"/>
</dbReference>
<dbReference type="InterPro" id="IPR015856">
    <property type="entry name" value="ABC_transpr_CbiO/EcfA_su"/>
</dbReference>
<evidence type="ECO:0000256" key="5">
    <source>
        <dbReference type="ARBA" id="ARBA00022741"/>
    </source>
</evidence>
<name>A0A9X3Z2B9_9BACL</name>
<dbReference type="InterPro" id="IPR017871">
    <property type="entry name" value="ABC_transporter-like_CS"/>
</dbReference>
<evidence type="ECO:0000256" key="4">
    <source>
        <dbReference type="ARBA" id="ARBA00022475"/>
    </source>
</evidence>
<dbReference type="PROSITE" id="PS00211">
    <property type="entry name" value="ABC_TRANSPORTER_1"/>
    <property type="match status" value="1"/>
</dbReference>
<comment type="function">
    <text evidence="9">Probably part of an ABC transporter complex. Responsible for energy coupling to the transport system.</text>
</comment>
<dbReference type="GO" id="GO:0015087">
    <property type="term" value="F:cobalt ion transmembrane transporter activity"/>
    <property type="evidence" value="ECO:0007669"/>
    <property type="project" value="UniProtKB-ARBA"/>
</dbReference>
<comment type="function">
    <text evidence="10">Part of an ABC transporter complex. Responsible for energy coupling to the transport system.</text>
</comment>
<evidence type="ECO:0000313" key="12">
    <source>
        <dbReference type="EMBL" id="MDA5107508.1"/>
    </source>
</evidence>
<dbReference type="NCBIfam" id="TIGR01166">
    <property type="entry name" value="cbiO"/>
    <property type="match status" value="1"/>
</dbReference>
<evidence type="ECO:0000256" key="2">
    <source>
        <dbReference type="ARBA" id="ARBA00005417"/>
    </source>
</evidence>
<dbReference type="Proteomes" id="UP001151071">
    <property type="component" value="Unassembled WGS sequence"/>
</dbReference>
<dbReference type="InterPro" id="IPR027417">
    <property type="entry name" value="P-loop_NTPase"/>
</dbReference>
<dbReference type="Gene3D" id="3.40.50.300">
    <property type="entry name" value="P-loop containing nucleotide triphosphate hydrolases"/>
    <property type="match status" value="1"/>
</dbReference>
<sequence length="279" mass="31162">MTTHVLEFADVHYTYPGARQPALNGVTLAVPAGRRCALLGRNGCGKSTLFLHANGIFRPQKGQVLWKGVPISARRAELQALKRNVGLVFQDPEQQLIAATVAEDLSYGLCNLHLPEEEIKEKVRRTLEAFGMSEWADTPVHHLSLGQKRRVALAGVMVMEPELLLLDEPTSYLDPWQTEAFVRELERIHAAGTTIVMATHDLDFAFAWADWVFVMDAGRLVLAGEPERVFARRDILADLRMKPPAVLELWEAIPGHVKERLGRGLPRTPGELAERLRSL</sequence>
<dbReference type="PANTHER" id="PTHR43553:SF24">
    <property type="entry name" value="ENERGY-COUPLING FACTOR TRANSPORTER ATP-BINDING PROTEIN ECFA1"/>
    <property type="match status" value="1"/>
</dbReference>
<dbReference type="InterPro" id="IPR003439">
    <property type="entry name" value="ABC_transporter-like_ATP-bd"/>
</dbReference>
<keyword evidence="6 10" id="KW-0067">ATP-binding</keyword>
<comment type="subcellular location">
    <subcellularLocation>
        <location evidence="1 10">Cell membrane</location>
        <topology evidence="1 10">Peripheral membrane protein</topology>
    </subcellularLocation>
</comment>
<dbReference type="SUPFAM" id="SSF52540">
    <property type="entry name" value="P-loop containing nucleoside triphosphate hydrolases"/>
    <property type="match status" value="1"/>
</dbReference>
<keyword evidence="8 10" id="KW-0472">Membrane</keyword>
<reference evidence="12" key="1">
    <citation type="submission" date="2022-12" db="EMBL/GenBank/DDBJ databases">
        <title>Draft genome sequence of the thermophilic strain Brevibacillus thermoruber HT42, isolated from Los Humeros, Puebla, Mexico, with biotechnological potential.</title>
        <authorList>
            <person name="Lara Sanchez J."/>
            <person name="Solis Palacios R."/>
            <person name="Bustos Baena A.S."/>
            <person name="Ruz Baez A.E."/>
            <person name="Espinosa Luna G."/>
            <person name="Oliart Ros R.M."/>
        </authorList>
    </citation>
    <scope>NUCLEOTIDE SEQUENCE</scope>
    <source>
        <strain evidence="12">HT42</strain>
    </source>
</reference>
<proteinExistence type="inferred from homology"/>
<keyword evidence="5 10" id="KW-0547">Nucleotide-binding</keyword>
<dbReference type="PROSITE" id="PS50893">
    <property type="entry name" value="ABC_TRANSPORTER_2"/>
    <property type="match status" value="1"/>
</dbReference>
<keyword evidence="13" id="KW-1185">Reference proteome</keyword>
<dbReference type="AlphaFoldDB" id="A0A9X3Z2B9"/>
<keyword evidence="7" id="KW-1278">Translocase</keyword>